<keyword evidence="10" id="KW-1185">Reference proteome</keyword>
<sequence>MKILGIESSCDECSIAVVEDGKTILSHVVATQIEFHKPFAGVVPEIASRKHVEWILPVFHQALEQGGLSPGDIQGIGVTNRPGLSGSLIVGLTFAKALSLSWKVPFVGVDHVLAHLYAPQLSAEIDYPFIGLLVSGGHSIIARVSGPLTVEVLGASIDDAIGEAFDKVAKHLGLGYPGGKVIDDLARKGNAKAFQFPFANLYKSGHAYDVSYSGLKNAVINQQDLFWDGESPRSIENICASFERVAVDTLLKKLQAACRDTGINRVVAGGGVAANSYLRDRLQGMQDIRAYYPPLDLCTDNGAMIAGLAFHYLTAGLRSGLDETVYAKVPGFRRITS</sequence>
<feature type="binding site" evidence="7">
    <location>
        <begin position="133"/>
        <end position="137"/>
    </location>
    <ligand>
        <name>substrate</name>
    </ligand>
</feature>
<feature type="binding site" evidence="7">
    <location>
        <position position="275"/>
    </location>
    <ligand>
        <name>substrate</name>
    </ligand>
</feature>
<dbReference type="RefSeq" id="WP_037544908.1">
    <property type="nucleotide sequence ID" value="NZ_JNUP01000003.1"/>
</dbReference>
<dbReference type="PROSITE" id="PS01016">
    <property type="entry name" value="GLYCOPROTEASE"/>
    <property type="match status" value="1"/>
</dbReference>
<evidence type="ECO:0000256" key="5">
    <source>
        <dbReference type="ARBA" id="ARBA00023315"/>
    </source>
</evidence>
<evidence type="ECO:0000256" key="4">
    <source>
        <dbReference type="ARBA" id="ARBA00023004"/>
    </source>
</evidence>
<evidence type="ECO:0000256" key="2">
    <source>
        <dbReference type="ARBA" id="ARBA00022694"/>
    </source>
</evidence>
<dbReference type="PRINTS" id="PR00789">
    <property type="entry name" value="OSIALOPTASE"/>
</dbReference>
<dbReference type="eggNOG" id="COG0533">
    <property type="taxonomic scope" value="Bacteria"/>
</dbReference>
<comment type="subcellular location">
    <subcellularLocation>
        <location evidence="7">Cytoplasm</location>
    </subcellularLocation>
</comment>
<dbReference type="InterPro" id="IPR000905">
    <property type="entry name" value="Gcp-like_dom"/>
</dbReference>
<keyword evidence="7" id="KW-0963">Cytoplasm</keyword>
<comment type="caution">
    <text evidence="9">The sequence shown here is derived from an EMBL/GenBank/DDBJ whole genome shotgun (WGS) entry which is preliminary data.</text>
</comment>
<evidence type="ECO:0000256" key="7">
    <source>
        <dbReference type="HAMAP-Rule" id="MF_01445"/>
    </source>
</evidence>
<dbReference type="PANTHER" id="PTHR11735">
    <property type="entry name" value="TRNA N6-ADENOSINE THREONYLCARBAMOYLTRANSFERASE"/>
    <property type="match status" value="1"/>
</dbReference>
<dbReference type="NCBIfam" id="TIGR03723">
    <property type="entry name" value="T6A_TsaD_YgjD"/>
    <property type="match status" value="1"/>
</dbReference>
<dbReference type="InterPro" id="IPR017861">
    <property type="entry name" value="KAE1/TsaD"/>
</dbReference>
<feature type="binding site" evidence="7">
    <location>
        <position position="115"/>
    </location>
    <ligand>
        <name>Fe cation</name>
        <dbReference type="ChEBI" id="CHEBI:24875"/>
    </ligand>
</feature>
<reference evidence="9 10" key="1">
    <citation type="submission" date="2014-05" db="EMBL/GenBank/DDBJ databases">
        <title>De novo Genome Sequence of Spirocheata sp.</title>
        <authorList>
            <person name="Shivani Y."/>
            <person name="Subhash Y."/>
            <person name="Tushar L."/>
            <person name="Sasikala C."/>
            <person name="Ramana C.V."/>
        </authorList>
    </citation>
    <scope>NUCLEOTIDE SEQUENCE [LARGE SCALE GENOMIC DNA]</scope>
    <source>
        <strain evidence="9 10">JC230</strain>
    </source>
</reference>
<feature type="binding site" evidence="7">
    <location>
        <position position="179"/>
    </location>
    <ligand>
        <name>substrate</name>
    </ligand>
</feature>
<evidence type="ECO:0000256" key="3">
    <source>
        <dbReference type="ARBA" id="ARBA00022723"/>
    </source>
</evidence>
<keyword evidence="3 7" id="KW-0479">Metal-binding</keyword>
<evidence type="ECO:0000256" key="1">
    <source>
        <dbReference type="ARBA" id="ARBA00022679"/>
    </source>
</evidence>
<keyword evidence="1 7" id="KW-0808">Transferase</keyword>
<keyword evidence="5 7" id="KW-0012">Acyltransferase</keyword>
<dbReference type="GO" id="GO:0005506">
    <property type="term" value="F:iron ion binding"/>
    <property type="evidence" value="ECO:0007669"/>
    <property type="project" value="UniProtKB-UniRule"/>
</dbReference>
<dbReference type="PANTHER" id="PTHR11735:SF6">
    <property type="entry name" value="TRNA N6-ADENOSINE THREONYLCARBAMOYLTRANSFERASE, MITOCHONDRIAL"/>
    <property type="match status" value="1"/>
</dbReference>
<feature type="binding site" evidence="7">
    <location>
        <position position="111"/>
    </location>
    <ligand>
        <name>Fe cation</name>
        <dbReference type="ChEBI" id="CHEBI:24875"/>
    </ligand>
</feature>
<dbReference type="Pfam" id="PF00814">
    <property type="entry name" value="TsaD"/>
    <property type="match status" value="1"/>
</dbReference>
<dbReference type="AlphaFoldDB" id="A0A098R183"/>
<dbReference type="EMBL" id="JNUP01000003">
    <property type="protein sequence ID" value="KGE73870.1"/>
    <property type="molecule type" value="Genomic_DNA"/>
</dbReference>
<dbReference type="OrthoDB" id="9806197at2"/>
<evidence type="ECO:0000313" key="9">
    <source>
        <dbReference type="EMBL" id="KGE73870.1"/>
    </source>
</evidence>
<dbReference type="InterPro" id="IPR017860">
    <property type="entry name" value="Peptidase_M22_CS"/>
</dbReference>
<protein>
    <recommendedName>
        <fullName evidence="7">tRNA N6-adenosine threonylcarbamoyltransferase</fullName>
        <ecNumber evidence="7">2.3.1.234</ecNumber>
    </recommendedName>
    <alternativeName>
        <fullName evidence="7">N6-L-threonylcarbamoyladenine synthase</fullName>
        <shortName evidence="7">t(6)A synthase</shortName>
    </alternativeName>
    <alternativeName>
        <fullName evidence="7">t(6)A37 threonylcarbamoyladenosine biosynthesis protein TsaD</fullName>
    </alternativeName>
    <alternativeName>
        <fullName evidence="7">tRNA threonylcarbamoyladenosine biosynthesis protein TsaD</fullName>
    </alternativeName>
</protein>
<feature type="binding site" evidence="7">
    <location>
        <position position="166"/>
    </location>
    <ligand>
        <name>substrate</name>
    </ligand>
</feature>
<dbReference type="GO" id="GO:0002949">
    <property type="term" value="P:tRNA threonylcarbamoyladenosine modification"/>
    <property type="evidence" value="ECO:0007669"/>
    <property type="project" value="UniProtKB-UniRule"/>
</dbReference>
<dbReference type="FunFam" id="3.30.420.40:FF:000012">
    <property type="entry name" value="tRNA N6-adenosine threonylcarbamoyltransferase"/>
    <property type="match status" value="1"/>
</dbReference>
<keyword evidence="4 7" id="KW-0408">Iron</keyword>
<comment type="catalytic activity">
    <reaction evidence="6 7">
        <text>L-threonylcarbamoyladenylate + adenosine(37) in tRNA = N(6)-L-threonylcarbamoyladenosine(37) in tRNA + AMP + H(+)</text>
        <dbReference type="Rhea" id="RHEA:37059"/>
        <dbReference type="Rhea" id="RHEA-COMP:10162"/>
        <dbReference type="Rhea" id="RHEA-COMP:10163"/>
        <dbReference type="ChEBI" id="CHEBI:15378"/>
        <dbReference type="ChEBI" id="CHEBI:73682"/>
        <dbReference type="ChEBI" id="CHEBI:74411"/>
        <dbReference type="ChEBI" id="CHEBI:74418"/>
        <dbReference type="ChEBI" id="CHEBI:456215"/>
        <dbReference type="EC" id="2.3.1.234"/>
    </reaction>
</comment>
<dbReference type="HAMAP" id="MF_01445">
    <property type="entry name" value="TsaD"/>
    <property type="match status" value="1"/>
</dbReference>
<dbReference type="GO" id="GO:0061711">
    <property type="term" value="F:tRNA N(6)-L-threonylcarbamoyladenine synthase activity"/>
    <property type="evidence" value="ECO:0007669"/>
    <property type="project" value="UniProtKB-EC"/>
</dbReference>
<dbReference type="Gene3D" id="3.30.420.40">
    <property type="match status" value="2"/>
</dbReference>
<accession>A0A098R183</accession>
<gene>
    <name evidence="7" type="primary">tsaD</name>
    <name evidence="9" type="ORF">DC28_01295</name>
</gene>
<feature type="binding site" evidence="7">
    <location>
        <position position="300"/>
    </location>
    <ligand>
        <name>Fe cation</name>
        <dbReference type="ChEBI" id="CHEBI:24875"/>
    </ligand>
</feature>
<comment type="function">
    <text evidence="7">Required for the formation of a threonylcarbamoyl group on adenosine at position 37 (t(6)A37) in tRNAs that read codons beginning with adenine. Is involved in the transfer of the threonylcarbamoyl moiety of threonylcarbamoyl-AMP (TC-AMP) to the N6 group of A37, together with TsaE and TsaB. TsaD likely plays a direct catalytic role in this reaction.</text>
</comment>
<dbReference type="InterPro" id="IPR043129">
    <property type="entry name" value="ATPase_NBD"/>
</dbReference>
<dbReference type="InterPro" id="IPR022450">
    <property type="entry name" value="TsaD"/>
</dbReference>
<feature type="binding site" evidence="7">
    <location>
        <position position="183"/>
    </location>
    <ligand>
        <name>substrate</name>
    </ligand>
</feature>
<dbReference type="EC" id="2.3.1.234" evidence="7"/>
<dbReference type="SUPFAM" id="SSF53067">
    <property type="entry name" value="Actin-like ATPase domain"/>
    <property type="match status" value="1"/>
</dbReference>
<proteinExistence type="inferred from homology"/>
<dbReference type="CDD" id="cd24133">
    <property type="entry name" value="ASKHA_NBD_TsaD_bac"/>
    <property type="match status" value="1"/>
</dbReference>
<evidence type="ECO:0000259" key="8">
    <source>
        <dbReference type="Pfam" id="PF00814"/>
    </source>
</evidence>
<comment type="cofactor">
    <cofactor evidence="7">
        <name>Fe(2+)</name>
        <dbReference type="ChEBI" id="CHEBI:29033"/>
    </cofactor>
    <text evidence="7">Binds 1 Fe(2+) ion per subunit.</text>
</comment>
<evidence type="ECO:0000313" key="10">
    <source>
        <dbReference type="Proteomes" id="UP000029692"/>
    </source>
</evidence>
<organism evidence="9 10">
    <name type="scientific">Spirochaeta lutea</name>
    <dbReference type="NCBI Taxonomy" id="1480694"/>
    <lineage>
        <taxon>Bacteria</taxon>
        <taxon>Pseudomonadati</taxon>
        <taxon>Spirochaetota</taxon>
        <taxon>Spirochaetia</taxon>
        <taxon>Spirochaetales</taxon>
        <taxon>Spirochaetaceae</taxon>
        <taxon>Spirochaeta</taxon>
    </lineage>
</organism>
<dbReference type="GO" id="GO:0016301">
    <property type="term" value="F:kinase activity"/>
    <property type="evidence" value="ECO:0007669"/>
    <property type="project" value="UniProtKB-KW"/>
</dbReference>
<name>A0A098R183_9SPIO</name>
<dbReference type="NCBIfam" id="TIGR00329">
    <property type="entry name" value="gcp_kae1"/>
    <property type="match status" value="1"/>
</dbReference>
<keyword evidence="2 7" id="KW-0819">tRNA processing</keyword>
<evidence type="ECO:0000256" key="6">
    <source>
        <dbReference type="ARBA" id="ARBA00048117"/>
    </source>
</evidence>
<dbReference type="GO" id="GO:0005737">
    <property type="term" value="C:cytoplasm"/>
    <property type="evidence" value="ECO:0007669"/>
    <property type="project" value="UniProtKB-SubCell"/>
</dbReference>
<dbReference type="Proteomes" id="UP000029692">
    <property type="component" value="Unassembled WGS sequence"/>
</dbReference>
<dbReference type="STRING" id="1480694.DC28_01295"/>
<keyword evidence="9" id="KW-0418">Kinase</keyword>
<comment type="similarity">
    <text evidence="7">Belongs to the KAE1 / TsaD family.</text>
</comment>
<feature type="domain" description="Gcp-like" evidence="8">
    <location>
        <begin position="23"/>
        <end position="306"/>
    </location>
</feature>